<accession>A0A0B3S1J1</accession>
<dbReference type="EC" id="3.4.21.-" evidence="6"/>
<organism evidence="8 9">
    <name type="scientific">Mameliella alba</name>
    <dbReference type="NCBI Taxonomy" id="561184"/>
    <lineage>
        <taxon>Bacteria</taxon>
        <taxon>Pseudomonadati</taxon>
        <taxon>Pseudomonadota</taxon>
        <taxon>Alphaproteobacteria</taxon>
        <taxon>Rhodobacterales</taxon>
        <taxon>Roseobacteraceae</taxon>
        <taxon>Mameliella</taxon>
    </lineage>
</organism>
<dbReference type="SUPFAM" id="SSF50494">
    <property type="entry name" value="Trypsin-like serine proteases"/>
    <property type="match status" value="1"/>
</dbReference>
<evidence type="ECO:0000256" key="1">
    <source>
        <dbReference type="ARBA" id="ARBA00008764"/>
    </source>
</evidence>
<keyword evidence="5 6" id="KW-0720">Serine protease</keyword>
<evidence type="ECO:0000256" key="3">
    <source>
        <dbReference type="ARBA" id="ARBA00022729"/>
    </source>
</evidence>
<evidence type="ECO:0000256" key="2">
    <source>
        <dbReference type="ARBA" id="ARBA00022670"/>
    </source>
</evidence>
<dbReference type="AlphaFoldDB" id="A0A0B3S1J1"/>
<dbReference type="GO" id="GO:0004674">
    <property type="term" value="F:protein serine/threonine kinase activity"/>
    <property type="evidence" value="ECO:0007669"/>
    <property type="project" value="UniProtKB-KW"/>
</dbReference>
<dbReference type="RefSeq" id="WP_043139053.1">
    <property type="nucleotide sequence ID" value="NZ_JSUQ01000004.1"/>
</dbReference>
<keyword evidence="4 6" id="KW-0378">Hydrolase</keyword>
<dbReference type="PANTHER" id="PTHR36234:SF5">
    <property type="entry name" value="LYSYL ENDOPEPTIDASE"/>
    <property type="match status" value="1"/>
</dbReference>
<dbReference type="InterPro" id="IPR008256">
    <property type="entry name" value="Peptidase_S1B"/>
</dbReference>
<keyword evidence="8" id="KW-0418">Kinase</keyword>
<dbReference type="GO" id="GO:0006508">
    <property type="term" value="P:proteolysis"/>
    <property type="evidence" value="ECO:0007669"/>
    <property type="project" value="UniProtKB-KW"/>
</dbReference>
<dbReference type="PROSITE" id="PS00673">
    <property type="entry name" value="V8_SER"/>
    <property type="match status" value="1"/>
</dbReference>
<dbReference type="Pfam" id="PF13365">
    <property type="entry name" value="Trypsin_2"/>
    <property type="match status" value="1"/>
</dbReference>
<comment type="similarity">
    <text evidence="1 6">Belongs to the peptidase S1B family.</text>
</comment>
<dbReference type="InterPro" id="IPR000126">
    <property type="entry name" value="V8_ser_AS"/>
</dbReference>
<feature type="region of interest" description="Disordered" evidence="7">
    <location>
        <begin position="334"/>
        <end position="369"/>
    </location>
</feature>
<keyword evidence="8" id="KW-0808">Transferase</keyword>
<feature type="signal peptide" evidence="6">
    <location>
        <begin position="1"/>
        <end position="19"/>
    </location>
</feature>
<dbReference type="STRING" id="561184.SAMN05216376_101407"/>
<feature type="chain" id="PRO_5006986263" description="Serine protease" evidence="6">
    <location>
        <begin position="20"/>
        <end position="748"/>
    </location>
</feature>
<comment type="caution">
    <text evidence="8">The sequence shown here is derived from an EMBL/GenBank/DDBJ whole genome shotgun (WGS) entry which is preliminary data.</text>
</comment>
<keyword evidence="3 6" id="KW-0732">Signal</keyword>
<evidence type="ECO:0000256" key="7">
    <source>
        <dbReference type="SAM" id="MobiDB-lite"/>
    </source>
</evidence>
<dbReference type="Gene3D" id="2.40.10.10">
    <property type="entry name" value="Trypsin-like serine proteases"/>
    <property type="match status" value="2"/>
</dbReference>
<evidence type="ECO:0000256" key="6">
    <source>
        <dbReference type="RuleBase" id="RU004296"/>
    </source>
</evidence>
<dbReference type="InterPro" id="IPR043504">
    <property type="entry name" value="Peptidase_S1_PA_chymotrypsin"/>
</dbReference>
<dbReference type="PATRIC" id="fig|1515334.3.peg.1428"/>
<gene>
    <name evidence="8" type="ORF">OA50_01428</name>
</gene>
<name>A0A0B3S1J1_9RHOB</name>
<dbReference type="OrthoDB" id="9797030at2"/>
<dbReference type="Proteomes" id="UP000030960">
    <property type="component" value="Unassembled WGS sequence"/>
</dbReference>
<evidence type="ECO:0000256" key="5">
    <source>
        <dbReference type="ARBA" id="ARBA00022825"/>
    </source>
</evidence>
<evidence type="ECO:0000313" key="9">
    <source>
        <dbReference type="Proteomes" id="UP000030960"/>
    </source>
</evidence>
<dbReference type="InterPro" id="IPR009003">
    <property type="entry name" value="Peptidase_S1_PA"/>
</dbReference>
<feature type="compositionally biased region" description="Basic and acidic residues" evidence="7">
    <location>
        <begin position="350"/>
        <end position="359"/>
    </location>
</feature>
<dbReference type="EMBL" id="JSUQ01000004">
    <property type="protein sequence ID" value="KHQ54197.1"/>
    <property type="molecule type" value="Genomic_DNA"/>
</dbReference>
<keyword evidence="9" id="KW-1185">Reference proteome</keyword>
<proteinExistence type="inferred from homology"/>
<keyword evidence="8" id="KW-0723">Serine/threonine-protein kinase</keyword>
<keyword evidence="2 6" id="KW-0645">Protease</keyword>
<dbReference type="GO" id="GO:0008236">
    <property type="term" value="F:serine-type peptidase activity"/>
    <property type="evidence" value="ECO:0007669"/>
    <property type="project" value="UniProtKB-KW"/>
</dbReference>
<evidence type="ECO:0000313" key="8">
    <source>
        <dbReference type="EMBL" id="KHQ54197.1"/>
    </source>
</evidence>
<sequence>MIRRCALVVSLLCAAPLAAQPVEFDPADFGKVILAPKQSAGGGGLTFEQAFGDYQNEPILTYGENSLPRRLGRPVGRLDVLYDNGKTGVCTAFIVDAQHILTNNHCIPGVGGAGVEAAQFVAGFVDGAQARGAEKFQVSTSPVETSVPLDYSVLRVFGDPSARFGKVDLAVEAPEDAELLWIIGHPQGQAQHISREGCAADDPAVSPEGKLVHSCDTLGGNSGSPVFRITDRKVVALHHAGDNRTGYNFAIPMARILAESAVLKAAVPVAPVPKAPQVDARCEAMLEAAPDYGCAGYETFLETCEAHPLAAMVSRHAERVCELEAAEDARRLAAVPEEKAPGAPAGAKPPVEETARDDAPPADPDAPAPVHPAVEIVDLDALSRDELEDWARKTARDIEEVLDDTGWARADAINAKILTEMFAEAMDENPLAAPARAAVAPHVAKILEIHAKVEEIYGARDLEDKRILARVRGDLAVIREGTEAAARKSAADLLAKLQLYKTERDRLSPLATEAKEQREAAMKAVSATLIEPDPGALAGLQFVMRERTTFFTEDELDDSSALDVAYHFLPAPDGHVAYLWCEEGNSKCQGFVQRDGFKFVAADYSASVLEPGKGATAADILNDRAASKVETTEETGGPFYPMRNGKRMTWTEKWDWDTDPEPEAIYRMSLVQRCCEIYATSNSGRRLVWEIEYTFETDNLQASYTDWFDPGLGWVISSRGRQVQTGTSKGERSRSINKTLRRVISRPD</sequence>
<protein>
    <recommendedName>
        <fullName evidence="6">Serine protease</fullName>
        <ecNumber evidence="6">3.4.21.-</ecNumber>
    </recommendedName>
</protein>
<dbReference type="PRINTS" id="PR00839">
    <property type="entry name" value="V8PROTEASE"/>
</dbReference>
<dbReference type="PANTHER" id="PTHR36234">
    <property type="entry name" value="LYSYL ENDOPEPTIDASE"/>
    <property type="match status" value="1"/>
</dbReference>
<reference evidence="8 9" key="1">
    <citation type="submission" date="2014-10" db="EMBL/GenBank/DDBJ databases">
        <title>Genome sequence of Ponticoccus sp. strain UMTAT08 isolated from clonal culture of toxic dinoflagellate Alexandrium tamiyavanichii.</title>
        <authorList>
            <person name="Gan H.Y."/>
            <person name="Muhd D.-D."/>
            <person name="Mohd Noor M.E."/>
            <person name="Yeong Y.S."/>
            <person name="Usup G."/>
        </authorList>
    </citation>
    <scope>NUCLEOTIDE SEQUENCE [LARGE SCALE GENOMIC DNA]</scope>
    <source>
        <strain evidence="8 9">UMTAT08</strain>
    </source>
</reference>
<evidence type="ECO:0000256" key="4">
    <source>
        <dbReference type="ARBA" id="ARBA00022801"/>
    </source>
</evidence>